<keyword evidence="4 7" id="KW-0812">Transmembrane</keyword>
<organism evidence="9 10">
    <name type="scientific">Comamonas serinivorans</name>
    <dbReference type="NCBI Taxonomy" id="1082851"/>
    <lineage>
        <taxon>Bacteria</taxon>
        <taxon>Pseudomonadati</taxon>
        <taxon>Pseudomonadota</taxon>
        <taxon>Betaproteobacteria</taxon>
        <taxon>Burkholderiales</taxon>
        <taxon>Comamonadaceae</taxon>
        <taxon>Comamonas</taxon>
    </lineage>
</organism>
<dbReference type="GO" id="GO:0055085">
    <property type="term" value="P:transmembrane transport"/>
    <property type="evidence" value="ECO:0007669"/>
    <property type="project" value="InterPro"/>
</dbReference>
<keyword evidence="3" id="KW-1003">Cell membrane</keyword>
<dbReference type="InterPro" id="IPR050366">
    <property type="entry name" value="BP-dependent_transpt_permease"/>
</dbReference>
<dbReference type="KEGG" id="cser:CCO03_13410"/>
<keyword evidence="5 7" id="KW-1133">Transmembrane helix</keyword>
<dbReference type="AlphaFoldDB" id="A0A1Y0EPH7"/>
<evidence type="ECO:0000256" key="1">
    <source>
        <dbReference type="ARBA" id="ARBA00004651"/>
    </source>
</evidence>
<evidence type="ECO:0000259" key="8">
    <source>
        <dbReference type="PROSITE" id="PS50928"/>
    </source>
</evidence>
<feature type="transmembrane region" description="Helical" evidence="7">
    <location>
        <begin position="130"/>
        <end position="150"/>
    </location>
</feature>
<accession>A0A1Y0EPH7</accession>
<feature type="transmembrane region" description="Helical" evidence="7">
    <location>
        <begin position="239"/>
        <end position="257"/>
    </location>
</feature>
<keyword evidence="6 7" id="KW-0472">Membrane</keyword>
<reference evidence="9 10" key="1">
    <citation type="submission" date="2017-05" db="EMBL/GenBank/DDBJ databases">
        <authorList>
            <person name="Song R."/>
            <person name="Chenine A.L."/>
            <person name="Ruprecht R.M."/>
        </authorList>
    </citation>
    <scope>NUCLEOTIDE SEQUENCE [LARGE SCALE GENOMIC DNA]</scope>
    <source>
        <strain evidence="9 10">DSM 26136</strain>
    </source>
</reference>
<dbReference type="Pfam" id="PF00528">
    <property type="entry name" value="BPD_transp_1"/>
    <property type="match status" value="1"/>
</dbReference>
<dbReference type="PROSITE" id="PS50928">
    <property type="entry name" value="ABC_TM1"/>
    <property type="match status" value="1"/>
</dbReference>
<dbReference type="PANTHER" id="PTHR43386:SF25">
    <property type="entry name" value="PEPTIDE ABC TRANSPORTER PERMEASE PROTEIN"/>
    <property type="match status" value="1"/>
</dbReference>
<comment type="similarity">
    <text evidence="7">Belongs to the binding-protein-dependent transport system permease family.</text>
</comment>
<feature type="domain" description="ABC transmembrane type-1" evidence="8">
    <location>
        <begin position="68"/>
        <end position="257"/>
    </location>
</feature>
<dbReference type="Proteomes" id="UP000196138">
    <property type="component" value="Chromosome"/>
</dbReference>
<evidence type="ECO:0000256" key="4">
    <source>
        <dbReference type="ARBA" id="ARBA00022692"/>
    </source>
</evidence>
<dbReference type="InterPro" id="IPR035906">
    <property type="entry name" value="MetI-like_sf"/>
</dbReference>
<dbReference type="InterPro" id="IPR000515">
    <property type="entry name" value="MetI-like"/>
</dbReference>
<feature type="transmembrane region" description="Helical" evidence="7">
    <location>
        <begin position="103"/>
        <end position="124"/>
    </location>
</feature>
<dbReference type="RefSeq" id="WP_087281818.1">
    <property type="nucleotide sequence ID" value="NZ_CP021455.1"/>
</dbReference>
<dbReference type="CDD" id="cd06261">
    <property type="entry name" value="TM_PBP2"/>
    <property type="match status" value="1"/>
</dbReference>
<evidence type="ECO:0000256" key="5">
    <source>
        <dbReference type="ARBA" id="ARBA00022989"/>
    </source>
</evidence>
<dbReference type="Gene3D" id="1.10.3720.10">
    <property type="entry name" value="MetI-like"/>
    <property type="match status" value="1"/>
</dbReference>
<name>A0A1Y0EPH7_9BURK</name>
<feature type="transmembrane region" description="Helical" evidence="7">
    <location>
        <begin position="185"/>
        <end position="203"/>
    </location>
</feature>
<dbReference type="OrthoDB" id="8906042at2"/>
<sequence length="269" mass="28324">MPHHSLAFKFSVAWLALMALLSLLADGLPLPSPDAQDLNNMLAGPSGSHWLGADSLGRDILARTVHGLRLTFLVSFASVGLALVIGTCLGISAGYIGGWYDRGLSLGLNVLLAFPPLVLIVALVAYPGNMLIKIIASLALVFVPSITRIARASTLRFARLDFVAAAKVAGLSHHRIITRELMPNVLPVLLAYAFLLLGIGALAEAGLSYLGLGMPPSVPTLGGMMAAEQARILDAPHAVFFPGLVLFLTIFAINIVGERFNAGSEGARR</sequence>
<evidence type="ECO:0000256" key="3">
    <source>
        <dbReference type="ARBA" id="ARBA00022475"/>
    </source>
</evidence>
<evidence type="ECO:0000256" key="2">
    <source>
        <dbReference type="ARBA" id="ARBA00022448"/>
    </source>
</evidence>
<gene>
    <name evidence="9" type="ORF">CCO03_13410</name>
</gene>
<dbReference type="GO" id="GO:0005886">
    <property type="term" value="C:plasma membrane"/>
    <property type="evidence" value="ECO:0007669"/>
    <property type="project" value="UniProtKB-SubCell"/>
</dbReference>
<protein>
    <recommendedName>
        <fullName evidence="8">ABC transmembrane type-1 domain-containing protein</fullName>
    </recommendedName>
</protein>
<comment type="subcellular location">
    <subcellularLocation>
        <location evidence="1 7">Cell membrane</location>
        <topology evidence="1 7">Multi-pass membrane protein</topology>
    </subcellularLocation>
</comment>
<feature type="transmembrane region" description="Helical" evidence="7">
    <location>
        <begin position="72"/>
        <end position="96"/>
    </location>
</feature>
<keyword evidence="2 7" id="KW-0813">Transport</keyword>
<evidence type="ECO:0000256" key="7">
    <source>
        <dbReference type="RuleBase" id="RU363032"/>
    </source>
</evidence>
<keyword evidence="10" id="KW-1185">Reference proteome</keyword>
<evidence type="ECO:0000313" key="9">
    <source>
        <dbReference type="EMBL" id="ARU05545.1"/>
    </source>
</evidence>
<evidence type="ECO:0000313" key="10">
    <source>
        <dbReference type="Proteomes" id="UP000196138"/>
    </source>
</evidence>
<proteinExistence type="inferred from homology"/>
<dbReference type="PANTHER" id="PTHR43386">
    <property type="entry name" value="OLIGOPEPTIDE TRANSPORT SYSTEM PERMEASE PROTEIN APPC"/>
    <property type="match status" value="1"/>
</dbReference>
<dbReference type="EMBL" id="CP021455">
    <property type="protein sequence ID" value="ARU05545.1"/>
    <property type="molecule type" value="Genomic_DNA"/>
</dbReference>
<evidence type="ECO:0000256" key="6">
    <source>
        <dbReference type="ARBA" id="ARBA00023136"/>
    </source>
</evidence>
<dbReference type="SUPFAM" id="SSF161098">
    <property type="entry name" value="MetI-like"/>
    <property type="match status" value="1"/>
</dbReference>